<dbReference type="SUPFAM" id="SSF103473">
    <property type="entry name" value="MFS general substrate transporter"/>
    <property type="match status" value="1"/>
</dbReference>
<feature type="transmembrane region" description="Helical" evidence="2">
    <location>
        <begin position="95"/>
        <end position="114"/>
    </location>
</feature>
<accession>A0ABP8K9H4</accession>
<dbReference type="EMBL" id="BAABGM010000008">
    <property type="protein sequence ID" value="GAA4402326.1"/>
    <property type="molecule type" value="Genomic_DNA"/>
</dbReference>
<protein>
    <recommendedName>
        <fullName evidence="5">DUF1097 domain-containing protein</fullName>
    </recommendedName>
</protein>
<feature type="transmembrane region" description="Helical" evidence="2">
    <location>
        <begin position="43"/>
        <end position="64"/>
    </location>
</feature>
<gene>
    <name evidence="3" type="ORF">GCM10023168_12740</name>
</gene>
<comment type="caution">
    <text evidence="3">The sequence shown here is derived from an EMBL/GenBank/DDBJ whole genome shotgun (WGS) entry which is preliminary data.</text>
</comment>
<name>A0ABP8K9H4_9MICO</name>
<evidence type="ECO:0000256" key="2">
    <source>
        <dbReference type="SAM" id="Phobius"/>
    </source>
</evidence>
<dbReference type="InterPro" id="IPR036259">
    <property type="entry name" value="MFS_trans_sf"/>
</dbReference>
<feature type="region of interest" description="Disordered" evidence="1">
    <location>
        <begin position="153"/>
        <end position="193"/>
    </location>
</feature>
<feature type="transmembrane region" description="Helical" evidence="2">
    <location>
        <begin position="126"/>
        <end position="146"/>
    </location>
</feature>
<keyword evidence="2" id="KW-0812">Transmembrane</keyword>
<keyword evidence="2" id="KW-1133">Transmembrane helix</keyword>
<evidence type="ECO:0000313" key="3">
    <source>
        <dbReference type="EMBL" id="GAA4402326.1"/>
    </source>
</evidence>
<dbReference type="Proteomes" id="UP001500945">
    <property type="component" value="Unassembled WGS sequence"/>
</dbReference>
<keyword evidence="2" id="KW-0472">Membrane</keyword>
<sequence>MLAALAISVGGMLDSDLEHIALLGGAIGGALGLVPHPYSWGRIAAFLVGFVLAWIGFALRAAVIPDSANGRAVVAFLVVALCAAACAFSMNRLPLWAALLGVAAIIGAYEEIFTNAPAQFLNESPQAATTVLLAAGLGYLATSVIAEMVSDTPDERGSHRLGRDSGPASPAATPETPGEDLDRLNGLMAGEKK</sequence>
<feature type="compositionally biased region" description="Basic and acidic residues" evidence="1">
    <location>
        <begin position="153"/>
        <end position="163"/>
    </location>
</feature>
<reference evidence="4" key="1">
    <citation type="journal article" date="2019" name="Int. J. Syst. Evol. Microbiol.">
        <title>The Global Catalogue of Microorganisms (GCM) 10K type strain sequencing project: providing services to taxonomists for standard genome sequencing and annotation.</title>
        <authorList>
            <consortium name="The Broad Institute Genomics Platform"/>
            <consortium name="The Broad Institute Genome Sequencing Center for Infectious Disease"/>
            <person name="Wu L."/>
            <person name="Ma J."/>
        </authorList>
    </citation>
    <scope>NUCLEOTIDE SEQUENCE [LARGE SCALE GENOMIC DNA]</scope>
    <source>
        <strain evidence="4">JCM 17809</strain>
    </source>
</reference>
<organism evidence="3 4">
    <name type="scientific">Fodinibacter luteus</name>
    <dbReference type="NCBI Taxonomy" id="552064"/>
    <lineage>
        <taxon>Bacteria</taxon>
        <taxon>Bacillati</taxon>
        <taxon>Actinomycetota</taxon>
        <taxon>Actinomycetes</taxon>
        <taxon>Micrococcales</taxon>
        <taxon>Intrasporangiaceae</taxon>
        <taxon>Fodinibacter (ex Wang et al. 2009)</taxon>
    </lineage>
</organism>
<keyword evidence="4" id="KW-1185">Reference proteome</keyword>
<proteinExistence type="predicted"/>
<feature type="transmembrane region" description="Helical" evidence="2">
    <location>
        <begin position="70"/>
        <end position="88"/>
    </location>
</feature>
<feature type="transmembrane region" description="Helical" evidence="2">
    <location>
        <begin position="20"/>
        <end position="36"/>
    </location>
</feature>
<evidence type="ECO:0000256" key="1">
    <source>
        <dbReference type="SAM" id="MobiDB-lite"/>
    </source>
</evidence>
<evidence type="ECO:0008006" key="5">
    <source>
        <dbReference type="Google" id="ProtNLM"/>
    </source>
</evidence>
<evidence type="ECO:0000313" key="4">
    <source>
        <dbReference type="Proteomes" id="UP001500945"/>
    </source>
</evidence>